<keyword evidence="4" id="KW-1185">Reference proteome</keyword>
<evidence type="ECO:0000259" key="2">
    <source>
        <dbReference type="Pfam" id="PF04024"/>
    </source>
</evidence>
<keyword evidence="1" id="KW-1133">Transmembrane helix</keyword>
<name>D6SM30_9BACT</name>
<keyword evidence="1" id="KW-0812">Transmembrane</keyword>
<sequence length="143" mass="16067">MITIQKNLQDALLAGVLAGLAHHWQVSRSLLRILFFLAFVLLNFMPFMGLWASMAPVLLYVLLWLAMPEPSGELTEKEQEEKAARTKTFYNYTMLGVVLNLAPFLFLALFNPDQLFILLLSVPALFLLLPATLFIITGIIKAS</sequence>
<keyword evidence="1" id="KW-0472">Membrane</keyword>
<gene>
    <name evidence="3" type="ORF">Dthio_PD3170</name>
</gene>
<reference evidence="3" key="1">
    <citation type="submission" date="2010-05" db="EMBL/GenBank/DDBJ databases">
        <title>The draft genome of Desulfonatronospira thiodismutans ASO3-1.</title>
        <authorList>
            <consortium name="US DOE Joint Genome Institute (JGI-PGF)"/>
            <person name="Lucas S."/>
            <person name="Copeland A."/>
            <person name="Lapidus A."/>
            <person name="Cheng J.-F."/>
            <person name="Bruce D."/>
            <person name="Goodwin L."/>
            <person name="Pitluck S."/>
            <person name="Chertkov O."/>
            <person name="Brettin T."/>
            <person name="Detter J.C."/>
            <person name="Han C."/>
            <person name="Land M.L."/>
            <person name="Hauser L."/>
            <person name="Kyrpides N."/>
            <person name="Mikhailova N."/>
            <person name="Muyzer G."/>
            <person name="Woyke T."/>
        </authorList>
    </citation>
    <scope>NUCLEOTIDE SEQUENCE [LARGE SCALE GENOMIC DNA]</scope>
    <source>
        <strain evidence="3">ASO3-1</strain>
    </source>
</reference>
<feature type="transmembrane region" description="Helical" evidence="1">
    <location>
        <begin position="89"/>
        <end position="110"/>
    </location>
</feature>
<evidence type="ECO:0000313" key="3">
    <source>
        <dbReference type="EMBL" id="EFI35741.1"/>
    </source>
</evidence>
<dbReference type="RefSeq" id="WP_008868870.1">
    <property type="nucleotide sequence ID" value="NZ_ACJN02000001.1"/>
</dbReference>
<dbReference type="Proteomes" id="UP000005496">
    <property type="component" value="Unassembled WGS sequence"/>
</dbReference>
<protein>
    <submittedName>
        <fullName evidence="3">Phage shock protein C, PspC</fullName>
    </submittedName>
</protein>
<dbReference type="Pfam" id="PF04024">
    <property type="entry name" value="PspC"/>
    <property type="match status" value="1"/>
</dbReference>
<dbReference type="AlphaFoldDB" id="D6SM30"/>
<evidence type="ECO:0000256" key="1">
    <source>
        <dbReference type="SAM" id="Phobius"/>
    </source>
</evidence>
<feature type="domain" description="Phage shock protein PspC N-terminal" evidence="2">
    <location>
        <begin position="7"/>
        <end position="69"/>
    </location>
</feature>
<dbReference type="OrthoDB" id="7359894at2"/>
<dbReference type="EMBL" id="ACJN02000001">
    <property type="protein sequence ID" value="EFI35741.1"/>
    <property type="molecule type" value="Genomic_DNA"/>
</dbReference>
<feature type="transmembrane region" description="Helical" evidence="1">
    <location>
        <begin position="116"/>
        <end position="140"/>
    </location>
</feature>
<dbReference type="InterPro" id="IPR007168">
    <property type="entry name" value="Phageshock_PspC_N"/>
</dbReference>
<evidence type="ECO:0000313" key="4">
    <source>
        <dbReference type="Proteomes" id="UP000005496"/>
    </source>
</evidence>
<accession>D6SM30</accession>
<feature type="transmembrane region" description="Helical" evidence="1">
    <location>
        <begin position="29"/>
        <end position="45"/>
    </location>
</feature>
<comment type="caution">
    <text evidence="3">The sequence shown here is derived from an EMBL/GenBank/DDBJ whole genome shotgun (WGS) entry which is preliminary data.</text>
</comment>
<organism evidence="3 4">
    <name type="scientific">Desulfonatronospira thiodismutans ASO3-1</name>
    <dbReference type="NCBI Taxonomy" id="555779"/>
    <lineage>
        <taxon>Bacteria</taxon>
        <taxon>Pseudomonadati</taxon>
        <taxon>Thermodesulfobacteriota</taxon>
        <taxon>Desulfovibrionia</taxon>
        <taxon>Desulfovibrionales</taxon>
        <taxon>Desulfonatronovibrionaceae</taxon>
        <taxon>Desulfonatronospira</taxon>
    </lineage>
</organism>
<proteinExistence type="predicted"/>